<dbReference type="GeneID" id="110080973"/>
<dbReference type="NCBIfam" id="TIGR00231">
    <property type="entry name" value="small_GTP"/>
    <property type="match status" value="1"/>
</dbReference>
<evidence type="ECO:0000256" key="1">
    <source>
        <dbReference type="ARBA" id="ARBA00022741"/>
    </source>
</evidence>
<evidence type="ECO:0000256" key="3">
    <source>
        <dbReference type="SAM" id="MobiDB-lite"/>
    </source>
</evidence>
<keyword evidence="4" id="KW-1185">Reference proteome</keyword>
<dbReference type="InterPro" id="IPR001806">
    <property type="entry name" value="Small_GTPase"/>
</dbReference>
<evidence type="ECO:0000313" key="5">
    <source>
        <dbReference type="RefSeq" id="XP_020652984.2"/>
    </source>
</evidence>
<dbReference type="GO" id="GO:0005886">
    <property type="term" value="C:plasma membrane"/>
    <property type="evidence" value="ECO:0007669"/>
    <property type="project" value="UniProtKB-SubCell"/>
</dbReference>
<dbReference type="GO" id="GO:0007165">
    <property type="term" value="P:signal transduction"/>
    <property type="evidence" value="ECO:0007669"/>
    <property type="project" value="InterPro"/>
</dbReference>
<feature type="compositionally biased region" description="Basic residues" evidence="3">
    <location>
        <begin position="226"/>
        <end position="250"/>
    </location>
</feature>
<sequence>MRRGGSGEAGAAPSVSGAAAIPGWVAMEPPGARGPVGGAPPPLPPPAGQPREYKLVMLGAGGVGKSAMTMQFISHRFPEDHDPTIEDAYKMRIRIDDEPANLDILDTAGQAEFTAMRDQYMRAGEGFIICYSITDRRSFHEVREFKQLIYRVRRTDETPVVLVGNKSDLEQLRQVSKGEGTDLAREFACPFFETSAAFRYYIDDVFHTLVREIRRKEKEAVAASGKKSRPRVSMWKRLKSPFRKKKKKVT</sequence>
<dbReference type="PROSITE" id="PS51421">
    <property type="entry name" value="RAS"/>
    <property type="match status" value="1"/>
</dbReference>
<dbReference type="AlphaFoldDB" id="A0A6J0U3Z2"/>
<evidence type="ECO:0000256" key="2">
    <source>
        <dbReference type="ARBA" id="ARBA00023134"/>
    </source>
</evidence>
<feature type="region of interest" description="Disordered" evidence="3">
    <location>
        <begin position="219"/>
        <end position="250"/>
    </location>
</feature>
<dbReference type="InterPro" id="IPR005225">
    <property type="entry name" value="Small_GTP-bd"/>
</dbReference>
<accession>A0A6J0U3Z2</accession>
<name>A0A6J0U3Z2_9SAUR</name>
<dbReference type="PROSITE" id="PS51420">
    <property type="entry name" value="RHO"/>
    <property type="match status" value="1"/>
</dbReference>
<dbReference type="Gene3D" id="3.40.50.300">
    <property type="entry name" value="P-loop containing nucleotide triphosphate hydrolases"/>
    <property type="match status" value="1"/>
</dbReference>
<feature type="compositionally biased region" description="Pro residues" evidence="3">
    <location>
        <begin position="38"/>
        <end position="48"/>
    </location>
</feature>
<gene>
    <name evidence="5" type="primary">RIT1</name>
</gene>
<dbReference type="SUPFAM" id="SSF52540">
    <property type="entry name" value="P-loop containing nucleoside triphosphate hydrolases"/>
    <property type="match status" value="1"/>
</dbReference>
<dbReference type="CTD" id="6016"/>
<dbReference type="PRINTS" id="PR00449">
    <property type="entry name" value="RASTRNSFRMNG"/>
</dbReference>
<dbReference type="SMART" id="SM00173">
    <property type="entry name" value="RAS"/>
    <property type="match status" value="1"/>
</dbReference>
<feature type="region of interest" description="Disordered" evidence="3">
    <location>
        <begin position="25"/>
        <end position="50"/>
    </location>
</feature>
<proteinExistence type="predicted"/>
<dbReference type="RefSeq" id="XP_020652984.2">
    <property type="nucleotide sequence ID" value="XM_020797325.2"/>
</dbReference>
<keyword evidence="2" id="KW-0342">GTP-binding</keyword>
<dbReference type="InterPro" id="IPR027417">
    <property type="entry name" value="P-loop_NTPase"/>
</dbReference>
<dbReference type="Pfam" id="PF00071">
    <property type="entry name" value="Ras"/>
    <property type="match status" value="1"/>
</dbReference>
<dbReference type="KEGG" id="pvt:110080973"/>
<dbReference type="SMART" id="SM00174">
    <property type="entry name" value="RHO"/>
    <property type="match status" value="1"/>
</dbReference>
<dbReference type="Proteomes" id="UP001652642">
    <property type="component" value="Chromosome 15"/>
</dbReference>
<organism evidence="4 5">
    <name type="scientific">Pogona vitticeps</name>
    <name type="common">central bearded dragon</name>
    <dbReference type="NCBI Taxonomy" id="103695"/>
    <lineage>
        <taxon>Eukaryota</taxon>
        <taxon>Metazoa</taxon>
        <taxon>Chordata</taxon>
        <taxon>Craniata</taxon>
        <taxon>Vertebrata</taxon>
        <taxon>Euteleostomi</taxon>
        <taxon>Lepidosauria</taxon>
        <taxon>Squamata</taxon>
        <taxon>Bifurcata</taxon>
        <taxon>Unidentata</taxon>
        <taxon>Episquamata</taxon>
        <taxon>Toxicofera</taxon>
        <taxon>Iguania</taxon>
        <taxon>Acrodonta</taxon>
        <taxon>Agamidae</taxon>
        <taxon>Amphibolurinae</taxon>
        <taxon>Pogona</taxon>
    </lineage>
</organism>
<dbReference type="PROSITE" id="PS51419">
    <property type="entry name" value="RAB"/>
    <property type="match status" value="1"/>
</dbReference>
<dbReference type="SMART" id="SM00176">
    <property type="entry name" value="RAN"/>
    <property type="match status" value="1"/>
</dbReference>
<dbReference type="OrthoDB" id="5976022at2759"/>
<evidence type="ECO:0000313" key="4">
    <source>
        <dbReference type="Proteomes" id="UP001652642"/>
    </source>
</evidence>
<dbReference type="InterPro" id="IPR020849">
    <property type="entry name" value="Small_GTPase_Ras-type"/>
</dbReference>
<dbReference type="SMART" id="SM00175">
    <property type="entry name" value="RAB"/>
    <property type="match status" value="1"/>
</dbReference>
<protein>
    <submittedName>
        <fullName evidence="5">GTP-binding protein Rit1</fullName>
    </submittedName>
</protein>
<reference evidence="5" key="1">
    <citation type="submission" date="2025-08" db="UniProtKB">
        <authorList>
            <consortium name="RefSeq"/>
        </authorList>
    </citation>
    <scope>IDENTIFICATION</scope>
</reference>
<dbReference type="PANTHER" id="PTHR24070">
    <property type="entry name" value="RAS, DI-RAS, AND RHEB FAMILY MEMBERS OF SMALL GTPASE SUPERFAMILY"/>
    <property type="match status" value="1"/>
</dbReference>
<dbReference type="GO" id="GO:0005525">
    <property type="term" value="F:GTP binding"/>
    <property type="evidence" value="ECO:0007669"/>
    <property type="project" value="UniProtKB-KW"/>
</dbReference>
<keyword evidence="1" id="KW-0547">Nucleotide-binding</keyword>
<dbReference type="GO" id="GO:0003925">
    <property type="term" value="F:G protein activity"/>
    <property type="evidence" value="ECO:0007669"/>
    <property type="project" value="UniProtKB-EC"/>
</dbReference>
<dbReference type="InParanoid" id="A0A6J0U3Z2"/>
<dbReference type="CDD" id="cd04141">
    <property type="entry name" value="Rit_Rin_Ric"/>
    <property type="match status" value="1"/>
</dbReference>